<dbReference type="InterPro" id="IPR037185">
    <property type="entry name" value="EmrE-like"/>
</dbReference>
<reference evidence="8" key="2">
    <citation type="submission" date="2020-06" db="EMBL/GenBank/DDBJ databases">
        <authorList>
            <person name="Ji K."/>
            <person name="Li J."/>
        </authorList>
    </citation>
    <scope>NUCLEOTIDE SEQUENCE</scope>
    <source>
        <strain evidence="8">JKM2019</strain>
        <tissue evidence="8">Whole body</tissue>
    </source>
</reference>
<dbReference type="EMBL" id="ASGP02000007">
    <property type="protein sequence ID" value="KAH9497181.1"/>
    <property type="molecule type" value="Genomic_DNA"/>
</dbReference>
<proteinExistence type="inferred from homology"/>
<feature type="transmembrane region" description="Helical" evidence="7">
    <location>
        <begin position="6"/>
        <end position="25"/>
    </location>
</feature>
<comment type="subcellular location">
    <subcellularLocation>
        <location evidence="1">Membrane</location>
        <topology evidence="1">Multi-pass membrane protein</topology>
    </subcellularLocation>
</comment>
<feature type="transmembrane region" description="Helical" evidence="7">
    <location>
        <begin position="125"/>
        <end position="142"/>
    </location>
</feature>
<comment type="similarity">
    <text evidence="2">Belongs to the SLC35F solute transporter family.</text>
</comment>
<dbReference type="AlphaFoldDB" id="A0A922HLI6"/>
<reference evidence="9" key="4">
    <citation type="journal article" date="2022" name="Res Sq">
        <title>Comparative Genomics Reveals Insights into the Divergent Evolution of Astigmatic Mites and Household Pest Adaptations.</title>
        <authorList>
            <person name="Xiong Q."/>
            <person name="Wan A.T.-Y."/>
            <person name="Liu X.-Y."/>
            <person name="Fung C.S.-H."/>
            <person name="Xiao X."/>
            <person name="Malainual N."/>
            <person name="Hou J."/>
            <person name="Wang L."/>
            <person name="Wang M."/>
            <person name="Yang K."/>
            <person name="Cui Y."/>
            <person name="Leung E."/>
            <person name="Nong W."/>
            <person name="Shin S.-K."/>
            <person name="Au S."/>
            <person name="Jeong K.Y."/>
            <person name="Chew F.T."/>
            <person name="Hui J."/>
            <person name="Leung T.F."/>
            <person name="Tungtrongchitr A."/>
            <person name="Zhong N."/>
            <person name="Liu Z."/>
            <person name="Tsui S."/>
        </authorList>
    </citation>
    <scope>NUCLEOTIDE SEQUENCE</scope>
    <source>
        <strain evidence="9">Derf</strain>
        <tissue evidence="9">Whole organism</tissue>
    </source>
</reference>
<dbReference type="GO" id="GO:0016020">
    <property type="term" value="C:membrane"/>
    <property type="evidence" value="ECO:0007669"/>
    <property type="project" value="UniProtKB-SubCell"/>
</dbReference>
<feature type="transmembrane region" description="Helical" evidence="7">
    <location>
        <begin position="92"/>
        <end position="113"/>
    </location>
</feature>
<feature type="transmembrane region" description="Helical" evidence="7">
    <location>
        <begin position="325"/>
        <end position="344"/>
    </location>
</feature>
<dbReference type="Proteomes" id="UP000790347">
    <property type="component" value="Unassembled WGS sequence"/>
</dbReference>
<dbReference type="Pfam" id="PF06027">
    <property type="entry name" value="SLC35F"/>
    <property type="match status" value="1"/>
</dbReference>
<keyword evidence="4 7" id="KW-0812">Transmembrane</keyword>
<protein>
    <submittedName>
        <fullName evidence="8">Transmembrane protein c2orf18-like protein</fullName>
    </submittedName>
</protein>
<keyword evidence="5 7" id="KW-1133">Transmembrane helix</keyword>
<gene>
    <name evidence="9" type="ORF">DERF_013186</name>
    <name evidence="8" type="ORF">HUG17_6173</name>
</gene>
<dbReference type="OrthoDB" id="29773at2759"/>
<evidence type="ECO:0000256" key="1">
    <source>
        <dbReference type="ARBA" id="ARBA00004141"/>
    </source>
</evidence>
<evidence type="ECO:0000313" key="9">
    <source>
        <dbReference type="EMBL" id="KAH9497181.1"/>
    </source>
</evidence>
<keyword evidence="6 7" id="KW-0472">Membrane</keyword>
<comment type="caution">
    <text evidence="9">The sequence shown here is derived from an EMBL/GenBank/DDBJ whole genome shotgun (WGS) entry which is preliminary data.</text>
</comment>
<keyword evidence="3" id="KW-0813">Transport</keyword>
<organism evidence="9 10">
    <name type="scientific">Dermatophagoides farinae</name>
    <name type="common">American house dust mite</name>
    <dbReference type="NCBI Taxonomy" id="6954"/>
    <lineage>
        <taxon>Eukaryota</taxon>
        <taxon>Metazoa</taxon>
        <taxon>Ecdysozoa</taxon>
        <taxon>Arthropoda</taxon>
        <taxon>Chelicerata</taxon>
        <taxon>Arachnida</taxon>
        <taxon>Acari</taxon>
        <taxon>Acariformes</taxon>
        <taxon>Sarcoptiformes</taxon>
        <taxon>Astigmata</taxon>
        <taxon>Psoroptidia</taxon>
        <taxon>Analgoidea</taxon>
        <taxon>Pyroglyphidae</taxon>
        <taxon>Dermatophagoidinae</taxon>
        <taxon>Dermatophagoides</taxon>
    </lineage>
</organism>
<sequence>MAWTKYQIFLAGLMIITGSINTLATKWADDSESKGRDGKVKKFNHPFLQAVSMFFGEFLCFLAYKLMFHYYMRRNENDEEKLPYSIKGNRKFNPFIFMIPALCDMTATSVMYIGLNMTSSSSFQMLRGALIIFTGLFSIIFLKRRLRLYHWVGMFLVTGGLVIVGLSDMLAKKTGESGESNSIIGDVLIMLAQIVVATQMIVEEKYVSGSNVSPLQAVGWEGIFGFITLSLLLVPMYFIKVGGKMFETNPNGQIEDAIDGFYQIFNSWEVASGISGTIMSIAFFNFAGISVTKQLSATTRTVLDSVRTIIIWVFSLAIGEEYFSLYKLGGFFVLLIGMAIYNNVFNGLCSNNTETLIITDDAEGEEADGAHSQDIIS</sequence>
<evidence type="ECO:0000256" key="6">
    <source>
        <dbReference type="ARBA" id="ARBA00023136"/>
    </source>
</evidence>
<evidence type="ECO:0000256" key="5">
    <source>
        <dbReference type="ARBA" id="ARBA00022989"/>
    </source>
</evidence>
<evidence type="ECO:0000313" key="10">
    <source>
        <dbReference type="Proteomes" id="UP000790347"/>
    </source>
</evidence>
<dbReference type="EMBL" id="SDOV01000002">
    <property type="protein sequence ID" value="KAH7643811.1"/>
    <property type="molecule type" value="Genomic_DNA"/>
</dbReference>
<dbReference type="InterPro" id="IPR012404">
    <property type="entry name" value="UCP036436"/>
</dbReference>
<evidence type="ECO:0000313" key="8">
    <source>
        <dbReference type="EMBL" id="KAH7643811.1"/>
    </source>
</evidence>
<dbReference type="PANTHER" id="PTHR13146:SF0">
    <property type="entry name" value="SOLUTE CARRIER FAMILY 35 MEMBER F6"/>
    <property type="match status" value="1"/>
</dbReference>
<name>A0A922HLI6_DERFA</name>
<evidence type="ECO:0000256" key="2">
    <source>
        <dbReference type="ARBA" id="ARBA00007863"/>
    </source>
</evidence>
<evidence type="ECO:0000256" key="4">
    <source>
        <dbReference type="ARBA" id="ARBA00022692"/>
    </source>
</evidence>
<evidence type="ECO:0000256" key="3">
    <source>
        <dbReference type="ARBA" id="ARBA00022448"/>
    </source>
</evidence>
<feature type="transmembrane region" description="Helical" evidence="7">
    <location>
        <begin position="222"/>
        <end position="239"/>
    </location>
</feature>
<dbReference type="PANTHER" id="PTHR13146">
    <property type="match status" value="1"/>
</dbReference>
<reference evidence="9" key="1">
    <citation type="submission" date="2013-05" db="EMBL/GenBank/DDBJ databases">
        <authorList>
            <person name="Yim A.K.Y."/>
            <person name="Chan T.F."/>
            <person name="Ji K.M."/>
            <person name="Liu X.Y."/>
            <person name="Zhou J.W."/>
            <person name="Li R.Q."/>
            <person name="Yang K.Y."/>
            <person name="Li J."/>
            <person name="Li M."/>
            <person name="Law P.T.W."/>
            <person name="Wu Y.L."/>
            <person name="Cai Z.L."/>
            <person name="Qin H."/>
            <person name="Bao Y."/>
            <person name="Leung R.K.K."/>
            <person name="Ng P.K.S."/>
            <person name="Zou J."/>
            <person name="Zhong X.J."/>
            <person name="Ran P.X."/>
            <person name="Zhong N.S."/>
            <person name="Liu Z.G."/>
            <person name="Tsui S.K.W."/>
        </authorList>
    </citation>
    <scope>NUCLEOTIDE SEQUENCE</scope>
    <source>
        <strain evidence="9">Derf</strain>
        <tissue evidence="9">Whole organism</tissue>
    </source>
</reference>
<reference evidence="8" key="3">
    <citation type="journal article" date="2021" name="World Allergy Organ. J.">
        <title>Chromosome-level assembly of Dermatophagoides farinae genome and transcriptome reveals two novel allergens Der f 37 and Der f 39.</title>
        <authorList>
            <person name="Chen J."/>
            <person name="Cai Z."/>
            <person name="Fan D."/>
            <person name="Hu J."/>
            <person name="Hou Y."/>
            <person name="He Y."/>
            <person name="Zhang Z."/>
            <person name="Zhao Z."/>
            <person name="Gao P."/>
            <person name="Hu W."/>
            <person name="Sun J."/>
            <person name="Li J."/>
            <person name="Ji K."/>
        </authorList>
    </citation>
    <scope>NUCLEOTIDE SEQUENCE</scope>
    <source>
        <strain evidence="8">JKM2019</strain>
    </source>
</reference>
<accession>A0A922HLI6</accession>
<dbReference type="SUPFAM" id="SSF103481">
    <property type="entry name" value="Multidrug resistance efflux transporter EmrE"/>
    <property type="match status" value="1"/>
</dbReference>
<dbReference type="Proteomes" id="UP000828236">
    <property type="component" value="Unassembled WGS sequence"/>
</dbReference>
<keyword evidence="10" id="KW-1185">Reference proteome</keyword>
<feature type="transmembrane region" description="Helical" evidence="7">
    <location>
        <begin position="148"/>
        <end position="171"/>
    </location>
</feature>
<dbReference type="PIRSF" id="PIRSF036436">
    <property type="entry name" value="UCP036436"/>
    <property type="match status" value="1"/>
</dbReference>
<feature type="transmembrane region" description="Helical" evidence="7">
    <location>
        <begin position="46"/>
        <end position="72"/>
    </location>
</feature>
<dbReference type="GO" id="GO:0022857">
    <property type="term" value="F:transmembrane transporter activity"/>
    <property type="evidence" value="ECO:0007669"/>
    <property type="project" value="InterPro"/>
</dbReference>
<evidence type="ECO:0000256" key="7">
    <source>
        <dbReference type="SAM" id="Phobius"/>
    </source>
</evidence>
<dbReference type="InterPro" id="IPR009262">
    <property type="entry name" value="SLC35_F1/F2/F6"/>
</dbReference>